<dbReference type="EC" id="3.5.4.4" evidence="4"/>
<proteinExistence type="inferred from homology"/>
<evidence type="ECO:0000313" key="11">
    <source>
        <dbReference type="EMBL" id="EEH42736.2"/>
    </source>
</evidence>
<dbReference type="InterPro" id="IPR032466">
    <property type="entry name" value="Metal_Hydrolase"/>
</dbReference>
<dbReference type="GO" id="GO:0006154">
    <property type="term" value="P:adenosine catabolic process"/>
    <property type="evidence" value="ECO:0007669"/>
    <property type="project" value="TreeGrafter"/>
</dbReference>
<dbReference type="GO" id="GO:0046872">
    <property type="term" value="F:metal ion binding"/>
    <property type="evidence" value="ECO:0007669"/>
    <property type="project" value="UniProtKB-KW"/>
</dbReference>
<reference evidence="11 12" key="1">
    <citation type="journal article" date="2011" name="PLoS Genet.">
        <title>Comparative genomic analysis of human fungal pathogens causing paracoccidioidomycosis.</title>
        <authorList>
            <person name="Desjardins C.A."/>
            <person name="Champion M.D."/>
            <person name="Holder J.W."/>
            <person name="Muszewska A."/>
            <person name="Goldberg J."/>
            <person name="Bailao A.M."/>
            <person name="Brigido M.M."/>
            <person name="Ferreira M.E."/>
            <person name="Garcia A.M."/>
            <person name="Grynberg M."/>
            <person name="Gujja S."/>
            <person name="Heiman D.I."/>
            <person name="Henn M.R."/>
            <person name="Kodira C.D."/>
            <person name="Leon-Narvaez H."/>
            <person name="Longo L.V."/>
            <person name="Ma L.J."/>
            <person name="Malavazi I."/>
            <person name="Matsuo A.L."/>
            <person name="Morais F.V."/>
            <person name="Pereira M."/>
            <person name="Rodriguez-Brito S."/>
            <person name="Sakthikumar S."/>
            <person name="Salem-Izacc S.M."/>
            <person name="Sykes S.M."/>
            <person name="Teixeira M.M."/>
            <person name="Vallejo M.C."/>
            <person name="Walter M.E."/>
            <person name="Yandava C."/>
            <person name="Young S."/>
            <person name="Zeng Q."/>
            <person name="Zucker J."/>
            <person name="Felipe M.S."/>
            <person name="Goldman G.H."/>
            <person name="Haas B.J."/>
            <person name="McEwen J.G."/>
            <person name="Nino-Vega G."/>
            <person name="Puccia R."/>
            <person name="San-Blas G."/>
            <person name="Soares C.M."/>
            <person name="Birren B.W."/>
            <person name="Cuomo C.A."/>
        </authorList>
    </citation>
    <scope>NUCLEOTIDE SEQUENCE [LARGE SCALE GENOMIC DNA]</scope>
    <source>
        <strain evidence="11 12">Pb18</strain>
    </source>
</reference>
<dbReference type="PANTHER" id="PTHR11409">
    <property type="entry name" value="ADENOSINE DEAMINASE"/>
    <property type="match status" value="1"/>
</dbReference>
<keyword evidence="12" id="KW-1185">Reference proteome</keyword>
<dbReference type="Proteomes" id="UP000001628">
    <property type="component" value="Unassembled WGS sequence"/>
</dbReference>
<dbReference type="PANTHER" id="PTHR11409:SF37">
    <property type="entry name" value="ADENOSINE DEAMINASE DOMAIN-CONTAINING PROTEIN"/>
    <property type="match status" value="1"/>
</dbReference>
<dbReference type="InterPro" id="IPR001365">
    <property type="entry name" value="A_deaminase_dom"/>
</dbReference>
<dbReference type="RefSeq" id="XP_010762781.1">
    <property type="nucleotide sequence ID" value="XM_010764479.1"/>
</dbReference>
<dbReference type="VEuPathDB" id="FungiDB:PADG_07556"/>
<name>C1GJX0_PARBD</name>
<keyword evidence="7" id="KW-0732">Signal</keyword>
<comment type="cofactor">
    <cofactor evidence="1">
        <name>Zn(2+)</name>
        <dbReference type="ChEBI" id="CHEBI:29105"/>
    </cofactor>
</comment>
<dbReference type="GO" id="GO:0004000">
    <property type="term" value="F:adenosine deaminase activity"/>
    <property type="evidence" value="ECO:0007669"/>
    <property type="project" value="TreeGrafter"/>
</dbReference>
<dbReference type="HOGENOM" id="CLU_022829_1_0_1"/>
<dbReference type="GeneID" id="22586028"/>
<dbReference type="Gene3D" id="3.20.20.140">
    <property type="entry name" value="Metal-dependent hydrolases"/>
    <property type="match status" value="1"/>
</dbReference>
<evidence type="ECO:0000256" key="4">
    <source>
        <dbReference type="ARBA" id="ARBA00012784"/>
    </source>
</evidence>
<keyword evidence="6" id="KW-0479">Metal-binding</keyword>
<evidence type="ECO:0000256" key="7">
    <source>
        <dbReference type="ARBA" id="ARBA00022729"/>
    </source>
</evidence>
<dbReference type="Pfam" id="PF00962">
    <property type="entry name" value="A_deaminase"/>
    <property type="match status" value="1"/>
</dbReference>
<comment type="subcellular location">
    <subcellularLocation>
        <location evidence="2">Secreted</location>
    </subcellularLocation>
</comment>
<dbReference type="EMBL" id="KN275967">
    <property type="protein sequence ID" value="EEH42736.2"/>
    <property type="molecule type" value="Genomic_DNA"/>
</dbReference>
<evidence type="ECO:0000256" key="1">
    <source>
        <dbReference type="ARBA" id="ARBA00001947"/>
    </source>
</evidence>
<sequence>MLKFIVYIYSLGVSKSQQSNVEGIDHNLERNLDINDDGWEDQILDNYRKSHQKPKEMVYFQWIRESFSCRLKTQNNKHSSAHGSSPNIPSSPTEYFKALETLQNQEREMAFDATAIAKASKAEKDAASILEAIRRKERARLLDSGASDQFLANVDLINDNCSDLMRAAQRLPKGAHLHCHFNTVLHPSFLVSQARNIKCMFIRSSLSLNTQLDNFKNAAITFSILQDSTKGMNIFDSNYKPLSWMRYSQFLQKFPGGWRKAEEWLANKCMMSAEDAHAMEQTMDGQVNMVWDLFNRSTQMMKGLFNYESAFRSYIGKAIDSFVEDNVMYAEVRPNFFDKYIVSDDGIRQLDHHAWMQIIQEEVDAKLKQFDAPSKGTGRFKGLKVIYCAPRSITKEDMIWCLKDCVLLKKSFPDLICGFDMVGCEGRGNPIRHYIPELLQFKKTCSNLYLDIPFLFHAGETLESQGPTDGNLYDAILLGSKRIGHGYAMARHPLLMQMCRERSIALEICPISNEVLHLCSSVQGHVLPTLLANSVPCTINSDNPSYFRSSLSHDFYQTILHHDSMTLFGWRVLAEWSIEHSCMDPEQRTDAFKTWERNWEAFCEWIIGEFGPEYLRFPASTQADSWF</sequence>
<keyword evidence="5" id="KW-0964">Secreted</keyword>
<keyword evidence="8" id="KW-0378">Hydrolase</keyword>
<evidence type="ECO:0000256" key="2">
    <source>
        <dbReference type="ARBA" id="ARBA00004613"/>
    </source>
</evidence>
<dbReference type="STRING" id="502780.C1GJX0"/>
<evidence type="ECO:0000256" key="5">
    <source>
        <dbReference type="ARBA" id="ARBA00022525"/>
    </source>
</evidence>
<evidence type="ECO:0000313" key="12">
    <source>
        <dbReference type="Proteomes" id="UP000001628"/>
    </source>
</evidence>
<dbReference type="OMA" id="YQPRQTM"/>
<dbReference type="GO" id="GO:0046103">
    <property type="term" value="P:inosine biosynthetic process"/>
    <property type="evidence" value="ECO:0007669"/>
    <property type="project" value="TreeGrafter"/>
</dbReference>
<dbReference type="InterPro" id="IPR006330">
    <property type="entry name" value="Ado/ade_deaminase"/>
</dbReference>
<dbReference type="KEGG" id="pbn:PADG_07556"/>
<evidence type="ECO:0000256" key="6">
    <source>
        <dbReference type="ARBA" id="ARBA00022723"/>
    </source>
</evidence>
<dbReference type="InParanoid" id="C1GJX0"/>
<dbReference type="OrthoDB" id="7202371at2759"/>
<dbReference type="eggNOG" id="KOG1097">
    <property type="taxonomic scope" value="Eukaryota"/>
</dbReference>
<gene>
    <name evidence="11" type="ORF">PADG_07556</name>
</gene>
<comment type="similarity">
    <text evidence="3">Belongs to the metallo-dependent hydrolases superfamily. Adenosine and AMP deaminases family. ADGF subfamily.</text>
</comment>
<organism evidence="11 12">
    <name type="scientific">Paracoccidioides brasiliensis (strain Pb18)</name>
    <dbReference type="NCBI Taxonomy" id="502780"/>
    <lineage>
        <taxon>Eukaryota</taxon>
        <taxon>Fungi</taxon>
        <taxon>Dikarya</taxon>
        <taxon>Ascomycota</taxon>
        <taxon>Pezizomycotina</taxon>
        <taxon>Eurotiomycetes</taxon>
        <taxon>Eurotiomycetidae</taxon>
        <taxon>Onygenales</taxon>
        <taxon>Ajellomycetaceae</taxon>
        <taxon>Paracoccidioides</taxon>
    </lineage>
</organism>
<evidence type="ECO:0000259" key="10">
    <source>
        <dbReference type="Pfam" id="PF00962"/>
    </source>
</evidence>
<dbReference type="GO" id="GO:0005576">
    <property type="term" value="C:extracellular region"/>
    <property type="evidence" value="ECO:0007669"/>
    <property type="project" value="UniProtKB-SubCell"/>
</dbReference>
<evidence type="ECO:0000256" key="8">
    <source>
        <dbReference type="ARBA" id="ARBA00022801"/>
    </source>
</evidence>
<feature type="domain" description="Adenosine deaminase" evidence="10">
    <location>
        <begin position="291"/>
        <end position="589"/>
    </location>
</feature>
<dbReference type="AlphaFoldDB" id="C1GJX0"/>
<dbReference type="FunFam" id="3.20.20.140:FF:000017">
    <property type="entry name" value="Adenosine deaminase 2"/>
    <property type="match status" value="1"/>
</dbReference>
<protein>
    <recommendedName>
        <fullName evidence="4">adenosine deaminase</fullName>
        <ecNumber evidence="4">3.5.4.4</ecNumber>
    </recommendedName>
</protein>
<evidence type="ECO:0000256" key="9">
    <source>
        <dbReference type="ARBA" id="ARBA00047764"/>
    </source>
</evidence>
<comment type="catalytic activity">
    <reaction evidence="9">
        <text>adenosine + H2O + H(+) = inosine + NH4(+)</text>
        <dbReference type="Rhea" id="RHEA:24408"/>
        <dbReference type="ChEBI" id="CHEBI:15377"/>
        <dbReference type="ChEBI" id="CHEBI:15378"/>
        <dbReference type="ChEBI" id="CHEBI:16335"/>
        <dbReference type="ChEBI" id="CHEBI:17596"/>
        <dbReference type="ChEBI" id="CHEBI:28938"/>
        <dbReference type="EC" id="3.5.4.4"/>
    </reaction>
</comment>
<evidence type="ECO:0000256" key="3">
    <source>
        <dbReference type="ARBA" id="ARBA00006083"/>
    </source>
</evidence>
<dbReference type="SUPFAM" id="SSF51556">
    <property type="entry name" value="Metallo-dependent hydrolases"/>
    <property type="match status" value="1"/>
</dbReference>
<accession>C1GJX0</accession>